<dbReference type="InterPro" id="IPR004473">
    <property type="entry name" value="Restrct_endonuc_typeI_HsdR"/>
</dbReference>
<proteinExistence type="inferred from homology"/>
<dbReference type="AlphaFoldDB" id="A0A450ZHE5"/>
<dbReference type="GO" id="GO:0003677">
    <property type="term" value="F:DNA binding"/>
    <property type="evidence" value="ECO:0007669"/>
    <property type="project" value="UniProtKB-KW"/>
</dbReference>
<keyword evidence="4 10" id="KW-0547">Nucleotide-binding</keyword>
<dbReference type="GO" id="GO:0009035">
    <property type="term" value="F:type I site-specific deoxyribonuclease activity"/>
    <property type="evidence" value="ECO:0007669"/>
    <property type="project" value="UniProtKB-EC"/>
</dbReference>
<comment type="function">
    <text evidence="10">Subunit R is required for both nuclease and ATPase activities, but not for modification.</text>
</comment>
<dbReference type="SUPFAM" id="SSF52540">
    <property type="entry name" value="P-loop containing nucleoside triphosphate hydrolases"/>
    <property type="match status" value="2"/>
</dbReference>
<dbReference type="PANTHER" id="PTHR30195:SF15">
    <property type="entry name" value="TYPE I RESTRICTION ENZYME HINDI ENDONUCLEASE SUBUNIT"/>
    <property type="match status" value="1"/>
</dbReference>
<dbReference type="InterPro" id="IPR014001">
    <property type="entry name" value="Helicase_ATP-bd"/>
</dbReference>
<evidence type="ECO:0000256" key="6">
    <source>
        <dbReference type="ARBA" id="ARBA00022759"/>
    </source>
</evidence>
<keyword evidence="7 10" id="KW-0378">Hydrolase</keyword>
<evidence type="ECO:0000259" key="11">
    <source>
        <dbReference type="PROSITE" id="PS51192"/>
    </source>
</evidence>
<protein>
    <recommendedName>
        <fullName evidence="10">Type I restriction enzyme endonuclease subunit</fullName>
        <shortName evidence="10">R protein</shortName>
        <ecNumber evidence="10">3.1.21.3</ecNumber>
    </recommendedName>
</protein>
<evidence type="ECO:0000256" key="3">
    <source>
        <dbReference type="ARBA" id="ARBA00022722"/>
    </source>
</evidence>
<dbReference type="InterPro" id="IPR040980">
    <property type="entry name" value="SWI2_SNF2"/>
</dbReference>
<dbReference type="EC" id="3.1.21.3" evidence="10"/>
<keyword evidence="9 10" id="KW-0238">DNA-binding</keyword>
<dbReference type="SMART" id="SM00487">
    <property type="entry name" value="DEXDc"/>
    <property type="match status" value="1"/>
</dbReference>
<evidence type="ECO:0000256" key="7">
    <source>
        <dbReference type="ARBA" id="ARBA00022801"/>
    </source>
</evidence>
<dbReference type="CDD" id="cd18800">
    <property type="entry name" value="SF2_C_EcoR124I-like"/>
    <property type="match status" value="1"/>
</dbReference>
<dbReference type="EMBL" id="CAADFV010000014">
    <property type="protein sequence ID" value="VFK53243.1"/>
    <property type="molecule type" value="Genomic_DNA"/>
</dbReference>
<dbReference type="InterPro" id="IPR055180">
    <property type="entry name" value="HsdR_RecA-like_helicase_dom_2"/>
</dbReference>
<name>A0A450ZHE5_9GAMM</name>
<dbReference type="NCBIfam" id="TIGR00348">
    <property type="entry name" value="hsdR"/>
    <property type="match status" value="1"/>
</dbReference>
<feature type="domain" description="Helicase ATP-binding" evidence="11">
    <location>
        <begin position="340"/>
        <end position="502"/>
    </location>
</feature>
<gene>
    <name evidence="13" type="ORF">BECKTUN1418E_GA0071001_101410</name>
    <name evidence="12" type="ORF">BECKTUN1418F_GA0071002_101210</name>
</gene>
<dbReference type="InterPro" id="IPR051268">
    <property type="entry name" value="Type-I_R_enzyme_R_subunit"/>
</dbReference>
<dbReference type="PANTHER" id="PTHR30195">
    <property type="entry name" value="TYPE I SITE-SPECIFIC DEOXYRIBONUCLEASE PROTEIN SUBUNIT M AND R"/>
    <property type="match status" value="1"/>
</dbReference>
<evidence type="ECO:0000256" key="1">
    <source>
        <dbReference type="ARBA" id="ARBA00000851"/>
    </source>
</evidence>
<dbReference type="EMBL" id="CAADFY010000012">
    <property type="protein sequence ID" value="VFK52687.1"/>
    <property type="molecule type" value="Genomic_DNA"/>
</dbReference>
<comment type="similarity">
    <text evidence="2 10">Belongs to the HsdR family.</text>
</comment>
<keyword evidence="6" id="KW-0255">Endonuclease</keyword>
<dbReference type="PROSITE" id="PS51192">
    <property type="entry name" value="HELICASE_ATP_BIND_1"/>
    <property type="match status" value="1"/>
</dbReference>
<evidence type="ECO:0000313" key="13">
    <source>
        <dbReference type="EMBL" id="VFK53243.1"/>
    </source>
</evidence>
<evidence type="ECO:0000256" key="4">
    <source>
        <dbReference type="ARBA" id="ARBA00022741"/>
    </source>
</evidence>
<keyword evidence="3" id="KW-0540">Nuclease</keyword>
<keyword evidence="8 10" id="KW-0067">ATP-binding</keyword>
<dbReference type="CDD" id="cd18030">
    <property type="entry name" value="DEXHc_RE_I_HsdR"/>
    <property type="match status" value="1"/>
</dbReference>
<dbReference type="InterPro" id="IPR027417">
    <property type="entry name" value="P-loop_NTPase"/>
</dbReference>
<dbReference type="InterPro" id="IPR007409">
    <property type="entry name" value="Restrct_endonuc_type1_HsdR_N"/>
</dbReference>
<comment type="catalytic activity">
    <reaction evidence="1 10">
        <text>Endonucleolytic cleavage of DNA to give random double-stranded fragments with terminal 5'-phosphates, ATP is simultaneously hydrolyzed.</text>
        <dbReference type="EC" id="3.1.21.3"/>
    </reaction>
</comment>
<evidence type="ECO:0000256" key="8">
    <source>
        <dbReference type="ARBA" id="ARBA00022840"/>
    </source>
</evidence>
<evidence type="ECO:0000256" key="10">
    <source>
        <dbReference type="RuleBase" id="RU364115"/>
    </source>
</evidence>
<evidence type="ECO:0000313" key="12">
    <source>
        <dbReference type="EMBL" id="VFK52687.1"/>
    </source>
</evidence>
<dbReference type="Gene3D" id="3.90.1570.50">
    <property type="match status" value="1"/>
</dbReference>
<accession>A0A450ZHE5</accession>
<keyword evidence="5 10" id="KW-0680">Restriction system</keyword>
<dbReference type="CDD" id="cd22332">
    <property type="entry name" value="HsdR_N"/>
    <property type="match status" value="1"/>
</dbReference>
<dbReference type="Pfam" id="PF22679">
    <property type="entry name" value="T1R_D3-like"/>
    <property type="match status" value="1"/>
</dbReference>
<organism evidence="13">
    <name type="scientific">Candidatus Kentrum sp. TUN</name>
    <dbReference type="NCBI Taxonomy" id="2126343"/>
    <lineage>
        <taxon>Bacteria</taxon>
        <taxon>Pseudomonadati</taxon>
        <taxon>Pseudomonadota</taxon>
        <taxon>Gammaproteobacteria</taxon>
        <taxon>Candidatus Kentrum</taxon>
    </lineage>
</organism>
<evidence type="ECO:0000256" key="2">
    <source>
        <dbReference type="ARBA" id="ARBA00008598"/>
    </source>
</evidence>
<reference evidence="13" key="1">
    <citation type="submission" date="2019-02" db="EMBL/GenBank/DDBJ databases">
        <authorList>
            <person name="Gruber-Vodicka R. H."/>
            <person name="Seah K. B. B."/>
        </authorList>
    </citation>
    <scope>NUCLEOTIDE SEQUENCE</scope>
    <source>
        <strain evidence="13">BECK_BY2</strain>
        <strain evidence="12">BECK_BY3</strain>
    </source>
</reference>
<sequence length="1124" mass="129736">MASLEIAIHPKIINVDTPRFDERYLSQIPVLEQLINLGFEYLTPEEALAARQGKTANVLLEDILLKQLKDINRIPYKGNKYRFSEENLQLAVQRLKNVKYDGLRKTNEAVYERLTLGLALEQTVEGNAKSFTLRYIDWQNWKKNAFHVTAEFMVACRRSVKITRLNVVLFVNGIPLVVIECVPPSDSIDRAISQSMRNQHDTYTPKLFSYVQLLLAANRDTARFGTIGTPTRFWLVWKESDDSISGNALAESIRLVSDPETKDRLFSGDFACAREFFNARDIRGEHRITEQARVIYGLCRPKRLLELIYKFSVFDNGIKKIARYQQYFAVKRILAHIRTPDVHGKRRGGIVWHTQGSGKSLTMVMLARSLAEEPDISNPRIVLVTDRKDLDKQIKDTFAACGMPPQRAKTGRDLLELVSERKANVITTLVHKFDKALNIRKYRDDSIDIFMLIDESHRTQFGSFAARMRQMFPNACYLGFTGTPLMKKEKNNFAKFGGLIDRYDIDWAIRDKAIVPLLYEARHVEIYPDKPAIDSWFSRYAQGLTDTQKAALKKKYTHAKWLNKTEKLLYLHALDISRHFRNTLQGSGYKGQLVAPDKITALIYHRYLDEIGLISSEVIISSPGNREGQEEAHNESGINPKAGDARKDDVVGFWRKMIRRYGSEAEYNKQIINRFKHGDDPEILIVVDKLQTGFDAPRNAVLYITRALRGHTLLQAIARVNRIHEDEHGSQKKFGFIVDYAGILGDLDKALSQYSAFEDFDDEDLNGTLISIQEELRKLPRRHAELWELFENTRHDGAIREMLLRDQVVRNTFHERLAKFRKTLDIALSSDRFITNAPMAECERYKEDLKRFRELAKIVPFPPATGIESNYQSVDYCDEESRMKEMLNTYVTANEATQLNPPVLISPFDILNENPFGQLRQGPGYGSKQISVTQANTIAKATREVLAQHEEWDPTFYGKFSKLIQQVIDDFKAKRLSDMEYLERMRGIYAKVKTRTDRDVPLVLRNNRNATAFYRILRPYFPIRRSAAETDFHAILQDDDTTFYTEVIRDAAIAVDDILRRHWKVRFWDDSDAIKQTMNDIDDYLYDEIKGTHGIKLSLDQMDEIIEKIMRAARRTTPHHASKV</sequence>
<dbReference type="GO" id="GO:0005524">
    <property type="term" value="F:ATP binding"/>
    <property type="evidence" value="ECO:0007669"/>
    <property type="project" value="UniProtKB-KW"/>
</dbReference>
<dbReference type="Pfam" id="PF04313">
    <property type="entry name" value="HSDR_N"/>
    <property type="match status" value="1"/>
</dbReference>
<comment type="subunit">
    <text evidence="10">The type I restriction/modification system is composed of three polypeptides R, M and S.</text>
</comment>
<evidence type="ECO:0000256" key="9">
    <source>
        <dbReference type="ARBA" id="ARBA00023125"/>
    </source>
</evidence>
<dbReference type="GO" id="GO:0009307">
    <property type="term" value="P:DNA restriction-modification system"/>
    <property type="evidence" value="ECO:0007669"/>
    <property type="project" value="UniProtKB-KW"/>
</dbReference>
<evidence type="ECO:0000256" key="5">
    <source>
        <dbReference type="ARBA" id="ARBA00022747"/>
    </source>
</evidence>
<dbReference type="Pfam" id="PF18766">
    <property type="entry name" value="SWI2_SNF2"/>
    <property type="match status" value="1"/>
</dbReference>
<dbReference type="Gene3D" id="3.40.50.300">
    <property type="entry name" value="P-loop containing nucleotide triphosphate hydrolases"/>
    <property type="match status" value="2"/>
</dbReference>